<proteinExistence type="predicted"/>
<feature type="domain" description="Reverse transcriptase" evidence="1">
    <location>
        <begin position="308"/>
        <end position="557"/>
    </location>
</feature>
<dbReference type="STRING" id="30732.ENSOMEP00000028760"/>
<organism evidence="2 3">
    <name type="scientific">Oryzias melastigma</name>
    <name type="common">Marine medaka</name>
    <dbReference type="NCBI Taxonomy" id="30732"/>
    <lineage>
        <taxon>Eukaryota</taxon>
        <taxon>Metazoa</taxon>
        <taxon>Chordata</taxon>
        <taxon>Craniata</taxon>
        <taxon>Vertebrata</taxon>
        <taxon>Euteleostomi</taxon>
        <taxon>Actinopterygii</taxon>
        <taxon>Neopterygii</taxon>
        <taxon>Teleostei</taxon>
        <taxon>Neoteleostei</taxon>
        <taxon>Acanthomorphata</taxon>
        <taxon>Ovalentaria</taxon>
        <taxon>Atherinomorphae</taxon>
        <taxon>Beloniformes</taxon>
        <taxon>Adrianichthyidae</taxon>
        <taxon>Oryziinae</taxon>
        <taxon>Oryzias</taxon>
    </lineage>
</organism>
<evidence type="ECO:0000313" key="2">
    <source>
        <dbReference type="Ensembl" id="ENSOMEP00000028760.1"/>
    </source>
</evidence>
<dbReference type="Pfam" id="PF00078">
    <property type="entry name" value="RVT_1"/>
    <property type="match status" value="1"/>
</dbReference>
<dbReference type="CDD" id="cd01650">
    <property type="entry name" value="RT_nLTR_like"/>
    <property type="match status" value="1"/>
</dbReference>
<dbReference type="PaxDb" id="30732-ENSOMEP00000028760"/>
<accession>A0A3B3DH72</accession>
<dbReference type="Ensembl" id="ENSOMET00000032024.1">
    <property type="protein sequence ID" value="ENSOMEP00000028760.1"/>
    <property type="gene ID" value="ENSOMEG00000012000.1"/>
</dbReference>
<reference evidence="2" key="2">
    <citation type="submission" date="2025-09" db="UniProtKB">
        <authorList>
            <consortium name="Ensembl"/>
        </authorList>
    </citation>
    <scope>IDENTIFICATION</scope>
</reference>
<dbReference type="InterPro" id="IPR000477">
    <property type="entry name" value="RT_dom"/>
</dbReference>
<keyword evidence="3" id="KW-1185">Reference proteome</keyword>
<dbReference type="PANTHER" id="PTHR33332">
    <property type="entry name" value="REVERSE TRANSCRIPTASE DOMAIN-CONTAINING PROTEIN"/>
    <property type="match status" value="1"/>
</dbReference>
<evidence type="ECO:0000313" key="3">
    <source>
        <dbReference type="Proteomes" id="UP000261560"/>
    </source>
</evidence>
<dbReference type="InterPro" id="IPR043502">
    <property type="entry name" value="DNA/RNA_pol_sf"/>
</dbReference>
<dbReference type="Proteomes" id="UP000261560">
    <property type="component" value="Unplaced"/>
</dbReference>
<dbReference type="OMA" id="TITHNDP"/>
<protein>
    <recommendedName>
        <fullName evidence="1">Reverse transcriptase domain-containing protein</fullName>
    </recommendedName>
</protein>
<dbReference type="SUPFAM" id="SSF56672">
    <property type="entry name" value="DNA/RNA polymerases"/>
    <property type="match status" value="1"/>
</dbReference>
<sequence>MNGISSTLIDNILTNNLSIENKLGIIYSDLSDHFTIFHFCTLKVKKVNYKKTTEIRMNMSKLNVEKFKCKISESSWDKVYLESDANVAYNYLWNVISMHFNDCFPAKIIGVKQRKQPSNPWYTSDMLKMLRKKNKLYKKYVLSPTPLSFHVYKKYRNHYVHALRSAKKKYYSDKINTTSNNVKGTWKVINQILQRDVKSSQPGIPSVFFDGTNKYESSEEIAHQFNTFFANSGLELVKKITITHNDPLEYIQPFYPQMLSFQPPNIEEISEIIDDLKLSTAGHDGISAFLVKQIKHSILKPLTHIVSLSLATGVVPDDLKVAKVIPLFKADDKACFNNYRPISILPCFSKVFEKVVYKRLFFHINNNSILYKHQYGFRKHHSTYMALSHLLDSVTSALDKNKFICSIFLDLSKAFDTVDHTILLSKLQKYGFQHNVLKWLRNYICDRSQFVCINGCISDRLNIQCGVPQGSVLGPLLFLLYINDLCFVSKDLTPIMFADDTTLLLCHSDFNVLVDQVNEGLSFYDKWFRTNKLSINIKKKQIILFSVVKRHVHLIIK</sequence>
<dbReference type="AlphaFoldDB" id="A0A3B3DH72"/>
<evidence type="ECO:0000259" key="1">
    <source>
        <dbReference type="PROSITE" id="PS50878"/>
    </source>
</evidence>
<dbReference type="GeneTree" id="ENSGT01060000248530"/>
<reference evidence="2" key="1">
    <citation type="submission" date="2025-08" db="UniProtKB">
        <authorList>
            <consortium name="Ensembl"/>
        </authorList>
    </citation>
    <scope>IDENTIFICATION</scope>
</reference>
<dbReference type="PROSITE" id="PS50878">
    <property type="entry name" value="RT_POL"/>
    <property type="match status" value="1"/>
</dbReference>
<name>A0A3B3DH72_ORYME</name>